<evidence type="ECO:0000313" key="1">
    <source>
        <dbReference type="EMBL" id="AZQ32081.1"/>
    </source>
</evidence>
<proteinExistence type="predicted"/>
<gene>
    <name evidence="1" type="ORF">EJ357_00045</name>
    <name evidence="2" type="ORF">EJ357_47885</name>
</gene>
<dbReference type="AlphaFoldDB" id="A0A3Q9EW62"/>
<dbReference type="EMBL" id="CP034539">
    <property type="protein sequence ID" value="AZQ32081.1"/>
    <property type="molecule type" value="Genomic_DNA"/>
</dbReference>
<organism evidence="2 3">
    <name type="scientific">Streptomyces cyaneochromogenes</name>
    <dbReference type="NCBI Taxonomy" id="2496836"/>
    <lineage>
        <taxon>Bacteria</taxon>
        <taxon>Bacillati</taxon>
        <taxon>Actinomycetota</taxon>
        <taxon>Actinomycetes</taxon>
        <taxon>Kitasatosporales</taxon>
        <taxon>Streptomycetaceae</taxon>
        <taxon>Streptomyces</taxon>
    </lineage>
</organism>
<keyword evidence="3" id="KW-1185">Reference proteome</keyword>
<evidence type="ECO:0000313" key="2">
    <source>
        <dbReference type="EMBL" id="AZQ40142.1"/>
    </source>
</evidence>
<dbReference type="EMBL" id="CP034539">
    <property type="protein sequence ID" value="AZQ40142.1"/>
    <property type="molecule type" value="Genomic_DNA"/>
</dbReference>
<dbReference type="Proteomes" id="UP000280298">
    <property type="component" value="Chromosome"/>
</dbReference>
<dbReference type="RefSeq" id="WP_126387412.1">
    <property type="nucleotide sequence ID" value="NZ_CP034539.1"/>
</dbReference>
<dbReference type="KEGG" id="scya:EJ357_00045"/>
<accession>A0A3Q9EW62</accession>
<name>A0A3Q9EW62_9ACTN</name>
<reference evidence="2 3" key="1">
    <citation type="journal article" date="2019" name="Int. J. Syst. Evol. Microbiol.">
        <title>Streptomyces cyaneochromogenes sp. nov., a blue pigment-producing actinomycete from manganese-contaminated soil.</title>
        <authorList>
            <person name="Tang X."/>
            <person name="Zhao J."/>
            <person name="Li K."/>
            <person name="Chen Z."/>
            <person name="Sun Y."/>
            <person name="Gao J."/>
        </authorList>
    </citation>
    <scope>NUCLEOTIDE SEQUENCE [LARGE SCALE GENOMIC DNA]</scope>
    <source>
        <strain evidence="2 3">MK-45</strain>
    </source>
</reference>
<evidence type="ECO:0000313" key="3">
    <source>
        <dbReference type="Proteomes" id="UP000280298"/>
    </source>
</evidence>
<dbReference type="KEGG" id="scya:EJ357_47885"/>
<protein>
    <submittedName>
        <fullName evidence="2">Uncharacterized protein</fullName>
    </submittedName>
</protein>
<sequence>MAGVDDDYQAIESILVRHRTDRGRHIQLVDESVLRVSRGDEVQRATAATYSMAQQRQDERATVLLRPIGCRGDRRSDNLFAQASAHEQRPCFAFTPVDAGTEIRVHQRAVKTARRVFQARQFLRAAALGTHHQHMAGCR</sequence>